<dbReference type="InterPro" id="IPR036291">
    <property type="entry name" value="NAD(P)-bd_dom_sf"/>
</dbReference>
<reference evidence="1 2" key="1">
    <citation type="submission" date="2024-10" db="EMBL/GenBank/DDBJ databases">
        <title>The Natural Products Discovery Center: Release of the First 8490 Sequenced Strains for Exploring Actinobacteria Biosynthetic Diversity.</title>
        <authorList>
            <person name="Kalkreuter E."/>
            <person name="Kautsar S.A."/>
            <person name="Yang D."/>
            <person name="Bader C.D."/>
            <person name="Teijaro C.N."/>
            <person name="Fluegel L."/>
            <person name="Davis C.M."/>
            <person name="Simpson J.R."/>
            <person name="Lauterbach L."/>
            <person name="Steele A.D."/>
            <person name="Gui C."/>
            <person name="Meng S."/>
            <person name="Li G."/>
            <person name="Viehrig K."/>
            <person name="Ye F."/>
            <person name="Su P."/>
            <person name="Kiefer A.F."/>
            <person name="Nichols A."/>
            <person name="Cepeda A.J."/>
            <person name="Yan W."/>
            <person name="Fan B."/>
            <person name="Jiang Y."/>
            <person name="Adhikari A."/>
            <person name="Zheng C.-J."/>
            <person name="Schuster L."/>
            <person name="Cowan T.M."/>
            <person name="Smanski M.J."/>
            <person name="Chevrette M.G."/>
            <person name="De Carvalho L.P.S."/>
            <person name="Shen B."/>
        </authorList>
    </citation>
    <scope>NUCLEOTIDE SEQUENCE [LARGE SCALE GENOMIC DNA]</scope>
    <source>
        <strain evidence="1 2">NPDC000087</strain>
    </source>
</reference>
<gene>
    <name evidence="1" type="ORF">ACFY35_14960</name>
</gene>
<name>A0ABW6WBQ5_9ACTN</name>
<dbReference type="Proteomes" id="UP001602245">
    <property type="component" value="Unassembled WGS sequence"/>
</dbReference>
<evidence type="ECO:0000313" key="2">
    <source>
        <dbReference type="Proteomes" id="UP001602245"/>
    </source>
</evidence>
<accession>A0ABW6WBQ5</accession>
<protein>
    <submittedName>
        <fullName evidence="1">Uncharacterized protein</fullName>
    </submittedName>
</protein>
<organism evidence="1 2">
    <name type="scientific">Paractinoplanes globisporus</name>
    <dbReference type="NCBI Taxonomy" id="113565"/>
    <lineage>
        <taxon>Bacteria</taxon>
        <taxon>Bacillati</taxon>
        <taxon>Actinomycetota</taxon>
        <taxon>Actinomycetes</taxon>
        <taxon>Micromonosporales</taxon>
        <taxon>Micromonosporaceae</taxon>
        <taxon>Paractinoplanes</taxon>
    </lineage>
</organism>
<dbReference type="Gene3D" id="3.40.50.720">
    <property type="entry name" value="NAD(P)-binding Rossmann-like Domain"/>
    <property type="match status" value="1"/>
</dbReference>
<comment type="caution">
    <text evidence="1">The sequence shown here is derived from an EMBL/GenBank/DDBJ whole genome shotgun (WGS) entry which is preliminary data.</text>
</comment>
<keyword evidence="2" id="KW-1185">Reference proteome</keyword>
<sequence>MSTYSGSKWALEALVEAAAAETAQFGIRVTSLLDAAFGKP</sequence>
<proteinExistence type="predicted"/>
<evidence type="ECO:0000313" key="1">
    <source>
        <dbReference type="EMBL" id="MFF5290743.1"/>
    </source>
</evidence>
<dbReference type="EMBL" id="JBIAZU010000002">
    <property type="protein sequence ID" value="MFF5290743.1"/>
    <property type="molecule type" value="Genomic_DNA"/>
</dbReference>
<dbReference type="SUPFAM" id="SSF51735">
    <property type="entry name" value="NAD(P)-binding Rossmann-fold domains"/>
    <property type="match status" value="1"/>
</dbReference>
<dbReference type="RefSeq" id="WP_281171443.1">
    <property type="nucleotide sequence ID" value="NZ_JBIAZU010000002.1"/>
</dbReference>